<evidence type="ECO:0000256" key="4">
    <source>
        <dbReference type="SAM" id="MobiDB-lite"/>
    </source>
</evidence>
<dbReference type="SUPFAM" id="SSF52058">
    <property type="entry name" value="L domain-like"/>
    <property type="match status" value="1"/>
</dbReference>
<dbReference type="Pfam" id="PF00560">
    <property type="entry name" value="LRR_1"/>
    <property type="match status" value="2"/>
</dbReference>
<feature type="region of interest" description="Disordered" evidence="4">
    <location>
        <begin position="679"/>
        <end position="703"/>
    </location>
</feature>
<name>A0AAD6JZG1_9ROSI</name>
<feature type="region of interest" description="Disordered" evidence="4">
    <location>
        <begin position="617"/>
        <end position="639"/>
    </location>
</feature>
<dbReference type="InterPro" id="IPR051502">
    <property type="entry name" value="RLP_Defense_Trigger"/>
</dbReference>
<evidence type="ECO:0000313" key="6">
    <source>
        <dbReference type="Proteomes" id="UP001162972"/>
    </source>
</evidence>
<sequence>MTSTNGLRKLEVLYLGSIDFKENILLESLGGLPSLKTLSASYSKFEGKHYGKGLCNSTSLEEIDLDYSSLPASFLGNIGTTIKVLHLTGVDFHDTNPAQGWCELKNLEWLYLGRNNLKGVLPPCLGNLSSLRYLDLSYNQFEGHISYIPQLEYLSISNNYFQVPISFGSFMNLSNLKHIYCDNNELVPVSSFQPSVPKLQLSSFSASSCTSKLFNGGFPSFLHSQYDLDFVDLSHNKFVGETFPSWLVENNTNLNQLYLRNTSIIGPLQLPQNPSSNLQMIDLSDNDIHGRIARNTCLIFPRLRDFIMANNNLTGCIPLCFGNMSSLEQLDLSNNHMSCELLEHNLPREGSSLWYLKLSNNNFKGLLPPFVFNMTKLIYLFLDRNKFVGEVPGTFSSLQSVDISNNLLSGMLPRGIGNSSIYQITEIDLSRNHFEDEKSGYSFHPMPKIYYRGLSNIEVEINVKIPVELTSKKIFYTYMGDILRYMSIQKIIGSYHELVCCFLNLLSSSVGKQSYGCECWWLESMAAHHLFDSLPVRSVPSKYMSEPDRKSKWVPKKRLLDGALDDGAEDDDEIRFLEKVKTSKISANHGAGFEDEEAGSRKQRMILRVLKRNVDGLNDEGDEDLGSDGDRTSKRKKPIKELVDLSADSKKEMTVTTRQRALETGRDVSSGFASLIEFPYGLPPAPPKKKMEKLSELEQQLKI</sequence>
<reference evidence="5 6" key="1">
    <citation type="journal article" date="2023" name="Int. J. Mol. Sci.">
        <title>De Novo Assembly and Annotation of 11 Diverse Shrub Willow (Salix) Genomes Reveals Novel Gene Organization in Sex-Linked Regions.</title>
        <authorList>
            <person name="Hyden B."/>
            <person name="Feng K."/>
            <person name="Yates T.B."/>
            <person name="Jawdy S."/>
            <person name="Cereghino C."/>
            <person name="Smart L.B."/>
            <person name="Muchero W."/>
        </authorList>
    </citation>
    <scope>NUCLEOTIDE SEQUENCE [LARGE SCALE GENOMIC DNA]</scope>
    <source>
        <tissue evidence="5">Shoot tip</tissue>
    </source>
</reference>
<keyword evidence="3" id="KW-0677">Repeat</keyword>
<dbReference type="PANTHER" id="PTHR48062">
    <property type="entry name" value="RECEPTOR-LIKE PROTEIN 14"/>
    <property type="match status" value="1"/>
</dbReference>
<dbReference type="Proteomes" id="UP001162972">
    <property type="component" value="Chromosome 5"/>
</dbReference>
<dbReference type="Pfam" id="PF13855">
    <property type="entry name" value="LRR_8"/>
    <property type="match status" value="1"/>
</dbReference>
<evidence type="ECO:0000313" key="5">
    <source>
        <dbReference type="EMBL" id="KAJ6414125.1"/>
    </source>
</evidence>
<dbReference type="SMART" id="SM00369">
    <property type="entry name" value="LRR_TYP"/>
    <property type="match status" value="4"/>
</dbReference>
<keyword evidence="2" id="KW-0433">Leucine-rich repeat</keyword>
<accession>A0AAD6JZG1</accession>
<dbReference type="InterPro" id="IPR003591">
    <property type="entry name" value="Leu-rich_rpt_typical-subtyp"/>
</dbReference>
<dbReference type="AlphaFoldDB" id="A0AAD6JZG1"/>
<dbReference type="PANTHER" id="PTHR48062:SF21">
    <property type="entry name" value="RECEPTOR-LIKE PROTEIN 12"/>
    <property type="match status" value="1"/>
</dbReference>
<dbReference type="Gene3D" id="3.80.10.10">
    <property type="entry name" value="Ribonuclease Inhibitor"/>
    <property type="match status" value="2"/>
</dbReference>
<comment type="caution">
    <text evidence="5">The sequence shown here is derived from an EMBL/GenBank/DDBJ whole genome shotgun (WGS) entry which is preliminary data.</text>
</comment>
<organism evidence="5 6">
    <name type="scientific">Salix udensis</name>
    <dbReference type="NCBI Taxonomy" id="889485"/>
    <lineage>
        <taxon>Eukaryota</taxon>
        <taxon>Viridiplantae</taxon>
        <taxon>Streptophyta</taxon>
        <taxon>Embryophyta</taxon>
        <taxon>Tracheophyta</taxon>
        <taxon>Spermatophyta</taxon>
        <taxon>Magnoliopsida</taxon>
        <taxon>eudicotyledons</taxon>
        <taxon>Gunneridae</taxon>
        <taxon>Pentapetalae</taxon>
        <taxon>rosids</taxon>
        <taxon>fabids</taxon>
        <taxon>Malpighiales</taxon>
        <taxon>Salicaceae</taxon>
        <taxon>Saliceae</taxon>
        <taxon>Salix</taxon>
    </lineage>
</organism>
<dbReference type="InterPro" id="IPR032675">
    <property type="entry name" value="LRR_dom_sf"/>
</dbReference>
<dbReference type="EMBL" id="JAPFFJ010000013">
    <property type="protein sequence ID" value="KAJ6414125.1"/>
    <property type="molecule type" value="Genomic_DNA"/>
</dbReference>
<protein>
    <submittedName>
        <fullName evidence="5">Uncharacterized protein</fullName>
    </submittedName>
</protein>
<gene>
    <name evidence="5" type="ORF">OIU84_006863</name>
</gene>
<evidence type="ECO:0000256" key="2">
    <source>
        <dbReference type="ARBA" id="ARBA00022614"/>
    </source>
</evidence>
<comment type="similarity">
    <text evidence="1">Belongs to the RLP family.</text>
</comment>
<feature type="compositionally biased region" description="Basic and acidic residues" evidence="4">
    <location>
        <begin position="692"/>
        <end position="703"/>
    </location>
</feature>
<dbReference type="InterPro" id="IPR001611">
    <property type="entry name" value="Leu-rich_rpt"/>
</dbReference>
<proteinExistence type="inferred from homology"/>
<keyword evidence="6" id="KW-1185">Reference proteome</keyword>
<evidence type="ECO:0000256" key="3">
    <source>
        <dbReference type="ARBA" id="ARBA00022737"/>
    </source>
</evidence>
<evidence type="ECO:0000256" key="1">
    <source>
        <dbReference type="ARBA" id="ARBA00009592"/>
    </source>
</evidence>
<feature type="compositionally biased region" description="Acidic residues" evidence="4">
    <location>
        <begin position="617"/>
        <end position="627"/>
    </location>
</feature>